<keyword evidence="1" id="KW-1133">Transmembrane helix</keyword>
<evidence type="ECO:0000313" key="2">
    <source>
        <dbReference type="EMBL" id="MCD9875700.1"/>
    </source>
</evidence>
<evidence type="ECO:0000256" key="1">
    <source>
        <dbReference type="SAM" id="Phobius"/>
    </source>
</evidence>
<name>A0A9Q3ZAU9_9ACTN</name>
<feature type="transmembrane region" description="Helical" evidence="1">
    <location>
        <begin position="115"/>
        <end position="135"/>
    </location>
</feature>
<comment type="caution">
    <text evidence="2">The sequence shown here is derived from an EMBL/GenBank/DDBJ whole genome shotgun (WGS) entry which is preliminary data.</text>
</comment>
<feature type="transmembrane region" description="Helical" evidence="1">
    <location>
        <begin position="21"/>
        <end position="39"/>
    </location>
</feature>
<gene>
    <name evidence="2" type="ORF">LJ657_18950</name>
</gene>
<proteinExistence type="predicted"/>
<dbReference type="RefSeq" id="WP_232649802.1">
    <property type="nucleotide sequence ID" value="NZ_JAJSBI010000008.1"/>
</dbReference>
<sequence>MAIRTEVGASRAIEPSRRDEPARRAVTALGLLGIALIHLLDLPGKLKETPYLGAAYILLIIASVAVAEYLMRRHDRRAWLAATALAAAVLLGYVVNRSVGLPGAMDDIGNWLEPLGLASMFVEAVVVVLGLSGLVDSMARGSTDA</sequence>
<organism evidence="2 3">
    <name type="scientific">Streptomyces guryensis</name>
    <dbReference type="NCBI Taxonomy" id="2886947"/>
    <lineage>
        <taxon>Bacteria</taxon>
        <taxon>Bacillati</taxon>
        <taxon>Actinomycetota</taxon>
        <taxon>Actinomycetes</taxon>
        <taxon>Kitasatosporales</taxon>
        <taxon>Streptomycetaceae</taxon>
        <taxon>Streptomyces</taxon>
    </lineage>
</organism>
<dbReference type="AlphaFoldDB" id="A0A9Q3ZAU9"/>
<feature type="transmembrane region" description="Helical" evidence="1">
    <location>
        <begin position="51"/>
        <end position="71"/>
    </location>
</feature>
<feature type="transmembrane region" description="Helical" evidence="1">
    <location>
        <begin position="78"/>
        <end position="95"/>
    </location>
</feature>
<keyword evidence="1" id="KW-0812">Transmembrane</keyword>
<dbReference type="Proteomes" id="UP001108029">
    <property type="component" value="Unassembled WGS sequence"/>
</dbReference>
<keyword evidence="1" id="KW-0472">Membrane</keyword>
<dbReference type="EMBL" id="JAJSBI010000008">
    <property type="protein sequence ID" value="MCD9875700.1"/>
    <property type="molecule type" value="Genomic_DNA"/>
</dbReference>
<evidence type="ECO:0000313" key="3">
    <source>
        <dbReference type="Proteomes" id="UP001108029"/>
    </source>
</evidence>
<reference evidence="2" key="1">
    <citation type="submission" date="2021-12" db="EMBL/GenBank/DDBJ databases">
        <authorList>
            <person name="Lee J.-H."/>
            <person name="Kim S.-B."/>
        </authorList>
    </citation>
    <scope>NUCLEOTIDE SEQUENCE</scope>
    <source>
        <strain evidence="2">NR30</strain>
    </source>
</reference>
<accession>A0A9Q3ZAU9</accession>
<protein>
    <submittedName>
        <fullName evidence="2">Uncharacterized protein</fullName>
    </submittedName>
</protein>
<keyword evidence="3" id="KW-1185">Reference proteome</keyword>